<feature type="domain" description="Histidine kinase" evidence="9">
    <location>
        <begin position="510"/>
        <end position="728"/>
    </location>
</feature>
<dbReference type="PROSITE" id="PS50109">
    <property type="entry name" value="HIS_KIN"/>
    <property type="match status" value="1"/>
</dbReference>
<feature type="domain" description="PAC" evidence="12">
    <location>
        <begin position="440"/>
        <end position="492"/>
    </location>
</feature>
<dbReference type="InterPro" id="IPR000700">
    <property type="entry name" value="PAS-assoc_C"/>
</dbReference>
<dbReference type="SUPFAM" id="SSF55874">
    <property type="entry name" value="ATPase domain of HSP90 chaperone/DNA topoisomerase II/histidine kinase"/>
    <property type="match status" value="1"/>
</dbReference>
<keyword evidence="6" id="KW-0902">Two-component regulatory system</keyword>
<evidence type="ECO:0000256" key="2">
    <source>
        <dbReference type="ARBA" id="ARBA00012438"/>
    </source>
</evidence>
<dbReference type="PRINTS" id="PR00344">
    <property type="entry name" value="BCTRLSENSOR"/>
</dbReference>
<accession>A0ABW8WJ68</accession>
<evidence type="ECO:0000256" key="6">
    <source>
        <dbReference type="ARBA" id="ARBA00023012"/>
    </source>
</evidence>
<keyword evidence="5" id="KW-0418">Kinase</keyword>
<evidence type="ECO:0000259" key="10">
    <source>
        <dbReference type="PROSITE" id="PS50110"/>
    </source>
</evidence>
<evidence type="ECO:0000313" key="14">
    <source>
        <dbReference type="Proteomes" id="UP001628874"/>
    </source>
</evidence>
<dbReference type="Proteomes" id="UP001628874">
    <property type="component" value="Unassembled WGS sequence"/>
</dbReference>
<dbReference type="SMART" id="SM00065">
    <property type="entry name" value="GAF"/>
    <property type="match status" value="1"/>
</dbReference>
<dbReference type="SUPFAM" id="SSF47384">
    <property type="entry name" value="Homodimeric domain of signal transducing histidine kinase"/>
    <property type="match status" value="1"/>
</dbReference>
<keyword evidence="14" id="KW-1185">Reference proteome</keyword>
<feature type="region of interest" description="Disordered" evidence="8">
    <location>
        <begin position="28"/>
        <end position="68"/>
    </location>
</feature>
<protein>
    <recommendedName>
        <fullName evidence="2">histidine kinase</fullName>
        <ecNumber evidence="2">2.7.13.3</ecNumber>
    </recommendedName>
</protein>
<feature type="domain" description="PAS" evidence="11">
    <location>
        <begin position="368"/>
        <end position="439"/>
    </location>
</feature>
<dbReference type="InterPro" id="IPR011006">
    <property type="entry name" value="CheY-like_superfamily"/>
</dbReference>
<dbReference type="InterPro" id="IPR036097">
    <property type="entry name" value="HisK_dim/P_sf"/>
</dbReference>
<dbReference type="InterPro" id="IPR035965">
    <property type="entry name" value="PAS-like_dom_sf"/>
</dbReference>
<dbReference type="CDD" id="cd00130">
    <property type="entry name" value="PAS"/>
    <property type="match status" value="1"/>
</dbReference>
<evidence type="ECO:0000256" key="5">
    <source>
        <dbReference type="ARBA" id="ARBA00022777"/>
    </source>
</evidence>
<dbReference type="InterPro" id="IPR003661">
    <property type="entry name" value="HisK_dim/P_dom"/>
</dbReference>
<dbReference type="InterPro" id="IPR005467">
    <property type="entry name" value="His_kinase_dom"/>
</dbReference>
<dbReference type="SUPFAM" id="SSF52172">
    <property type="entry name" value="CheY-like"/>
    <property type="match status" value="1"/>
</dbReference>
<dbReference type="Pfam" id="PF01590">
    <property type="entry name" value="GAF"/>
    <property type="match status" value="1"/>
</dbReference>
<dbReference type="NCBIfam" id="TIGR00229">
    <property type="entry name" value="sensory_box"/>
    <property type="match status" value="2"/>
</dbReference>
<dbReference type="CDD" id="cd00156">
    <property type="entry name" value="REC"/>
    <property type="match status" value="1"/>
</dbReference>
<name>A0ABW8WJ68_9CYAN</name>
<proteinExistence type="predicted"/>
<dbReference type="SMART" id="SM00388">
    <property type="entry name" value="HisKA"/>
    <property type="match status" value="1"/>
</dbReference>
<comment type="catalytic activity">
    <reaction evidence="1">
        <text>ATP + protein L-histidine = ADP + protein N-phospho-L-histidine.</text>
        <dbReference type="EC" id="2.7.13.3"/>
    </reaction>
</comment>
<dbReference type="CDD" id="cd00082">
    <property type="entry name" value="HisKA"/>
    <property type="match status" value="1"/>
</dbReference>
<dbReference type="SMART" id="SM00448">
    <property type="entry name" value="REC"/>
    <property type="match status" value="1"/>
</dbReference>
<dbReference type="Pfam" id="PF00072">
    <property type="entry name" value="Response_reg"/>
    <property type="match status" value="1"/>
</dbReference>
<dbReference type="PROSITE" id="PS50113">
    <property type="entry name" value="PAC"/>
    <property type="match status" value="1"/>
</dbReference>
<dbReference type="EC" id="2.7.13.3" evidence="2"/>
<dbReference type="InterPro" id="IPR004358">
    <property type="entry name" value="Sig_transdc_His_kin-like_C"/>
</dbReference>
<dbReference type="Gene3D" id="3.30.450.20">
    <property type="entry name" value="PAS domain"/>
    <property type="match status" value="2"/>
</dbReference>
<dbReference type="InterPro" id="IPR036890">
    <property type="entry name" value="HATPase_C_sf"/>
</dbReference>
<keyword evidence="4" id="KW-0808">Transferase</keyword>
<dbReference type="Gene3D" id="1.10.287.130">
    <property type="match status" value="1"/>
</dbReference>
<reference evidence="13 14" key="1">
    <citation type="submission" date="2024-07" db="EMBL/GenBank/DDBJ databases">
        <authorList>
            <person name="Tripathy S."/>
        </authorList>
    </citation>
    <scope>NUCLEOTIDE SEQUENCE [LARGE SCALE GENOMIC DNA]</scope>
    <source>
        <strain evidence="13 14">VB-61278_2</strain>
    </source>
</reference>
<dbReference type="SUPFAM" id="SSF55781">
    <property type="entry name" value="GAF domain-like"/>
    <property type="match status" value="1"/>
</dbReference>
<dbReference type="SMART" id="SM00091">
    <property type="entry name" value="PAS"/>
    <property type="match status" value="2"/>
</dbReference>
<feature type="compositionally biased region" description="Polar residues" evidence="8">
    <location>
        <begin position="34"/>
        <end position="47"/>
    </location>
</feature>
<evidence type="ECO:0000256" key="8">
    <source>
        <dbReference type="SAM" id="MobiDB-lite"/>
    </source>
</evidence>
<evidence type="ECO:0000259" key="11">
    <source>
        <dbReference type="PROSITE" id="PS50112"/>
    </source>
</evidence>
<dbReference type="InterPro" id="IPR003018">
    <property type="entry name" value="GAF"/>
</dbReference>
<organism evidence="13 14">
    <name type="scientific">Scytonema tolypothrichoides VB-61278_2</name>
    <dbReference type="NCBI Taxonomy" id="3232314"/>
    <lineage>
        <taxon>Bacteria</taxon>
        <taxon>Bacillati</taxon>
        <taxon>Cyanobacteriota</taxon>
        <taxon>Cyanophyceae</taxon>
        <taxon>Nostocales</taxon>
        <taxon>Scytonemataceae</taxon>
        <taxon>Scytonema</taxon>
    </lineage>
</organism>
<evidence type="ECO:0000313" key="13">
    <source>
        <dbReference type="EMBL" id="MFL9461018.1"/>
    </source>
</evidence>
<dbReference type="Gene3D" id="3.30.450.40">
    <property type="match status" value="1"/>
</dbReference>
<dbReference type="EMBL" id="JBFQGM010000003">
    <property type="protein sequence ID" value="MFL9461018.1"/>
    <property type="molecule type" value="Genomic_DNA"/>
</dbReference>
<feature type="domain" description="PAS" evidence="11">
    <location>
        <begin position="68"/>
        <end position="130"/>
    </location>
</feature>
<dbReference type="SMART" id="SM00387">
    <property type="entry name" value="HATPase_c"/>
    <property type="match status" value="1"/>
</dbReference>
<gene>
    <name evidence="13" type="ORF">AB0759_10305</name>
</gene>
<dbReference type="PROSITE" id="PS50110">
    <property type="entry name" value="RESPONSE_REGULATORY"/>
    <property type="match status" value="1"/>
</dbReference>
<dbReference type="Pfam" id="PF02518">
    <property type="entry name" value="HATPase_c"/>
    <property type="match status" value="1"/>
</dbReference>
<dbReference type="PANTHER" id="PTHR43047">
    <property type="entry name" value="TWO-COMPONENT HISTIDINE PROTEIN KINASE"/>
    <property type="match status" value="1"/>
</dbReference>
<dbReference type="Pfam" id="PF00512">
    <property type="entry name" value="HisKA"/>
    <property type="match status" value="1"/>
</dbReference>
<dbReference type="PANTHER" id="PTHR43047:SF63">
    <property type="entry name" value="HISTIDINE KINASE"/>
    <property type="match status" value="1"/>
</dbReference>
<evidence type="ECO:0000259" key="9">
    <source>
        <dbReference type="PROSITE" id="PS50109"/>
    </source>
</evidence>
<evidence type="ECO:0000256" key="3">
    <source>
        <dbReference type="ARBA" id="ARBA00022553"/>
    </source>
</evidence>
<keyword evidence="3 7" id="KW-0597">Phosphoprotein</keyword>
<evidence type="ECO:0000256" key="1">
    <source>
        <dbReference type="ARBA" id="ARBA00000085"/>
    </source>
</evidence>
<feature type="domain" description="Response regulatory" evidence="10">
    <location>
        <begin position="753"/>
        <end position="869"/>
    </location>
</feature>
<dbReference type="InterPro" id="IPR001610">
    <property type="entry name" value="PAC"/>
</dbReference>
<dbReference type="InterPro" id="IPR029016">
    <property type="entry name" value="GAF-like_dom_sf"/>
</dbReference>
<dbReference type="Gene3D" id="3.30.565.10">
    <property type="entry name" value="Histidine kinase-like ATPase, C-terminal domain"/>
    <property type="match status" value="1"/>
</dbReference>
<dbReference type="CDD" id="cd16922">
    <property type="entry name" value="HATPase_EvgS-ArcB-TorS-like"/>
    <property type="match status" value="1"/>
</dbReference>
<dbReference type="InterPro" id="IPR000014">
    <property type="entry name" value="PAS"/>
</dbReference>
<dbReference type="PROSITE" id="PS50112">
    <property type="entry name" value="PAS"/>
    <property type="match status" value="2"/>
</dbReference>
<dbReference type="RefSeq" id="WP_237265930.1">
    <property type="nucleotide sequence ID" value="NZ_JBFQGM010000003.1"/>
</dbReference>
<dbReference type="SMART" id="SM00086">
    <property type="entry name" value="PAC"/>
    <property type="match status" value="2"/>
</dbReference>
<evidence type="ECO:0000259" key="12">
    <source>
        <dbReference type="PROSITE" id="PS50113"/>
    </source>
</evidence>
<dbReference type="InterPro" id="IPR013767">
    <property type="entry name" value="PAS_fold"/>
</dbReference>
<dbReference type="Gene3D" id="3.40.50.2300">
    <property type="match status" value="1"/>
</dbReference>
<sequence>MSTPDFFMNRAIVSQRLQPIVLCASEQQPRESLKNNQPQVKTSQSKQIDVPIAKESLQQKDTPSSQDREARFKYLSDASSEGIIIHRDGIIIDVNSVLVNLSGYEVSELIGKSAFALFTPDSQELVKKNILSGYGKPYEGAVVKKDSVTFPVEIQGKNIPYQGQQIQVVAIRDITTQKQAEDVWREREKRLRGQSQTLVKLARNRTFGQGNFKATIEEITEAAARALEVIRVSVWLYDRDGSKLECIDLYNSMTMCHTFGMSLIKANYPAYFQALEEQNFIASDDALEDKRTQELSECYLSVLGITSLLDVSICLGGRPIGVVRHEHIGSSRQWTSDEENFASAIADFVALAVEVSERNAAREALQQSEAWFRAIVENSSMGIALVEMHGKIADINPALCRMLGYPQQELCGRNFTDYIFNNTDDLELYQELRSGVRERLDMERRILHRDGRLMWAHLRISLIPDTNGEPKFYLVMIEDITERKETELKLLESKDAAEAGSKAKSEFLATMSHELRTPLNAIMGLSQLLQQKIVGSLNDKQKEYINCIYSSGEHLLELINDILDLSKVEAGKEELFLSPIHINDICNYVISTVSERAIEKGLLLTVEIDEEASFCVADERRMKQMLLNLISNAIKFTEKGKVTLEVKKLPQGIAFTVIDTGIGIDSSQFQFLFEPFKQLDSRLSRQYEGTGLGLALTRKLARLHGGDVTVESTLGQGSRFTLFLPNEQHQDVESNPFASSPVTPSSLLSKKKRILLVEHEEHTAILLQDYLQTIGYQVERVNHGNGFLELVRTQHPDLILLDVELGDVSGWDLLVQMRQQPDLQNLPVVMMTPLVVVFDRERVKQVGANDCLSKPIGIVQLESVLLRYLT</sequence>
<evidence type="ECO:0000256" key="7">
    <source>
        <dbReference type="PROSITE-ProRule" id="PRU00169"/>
    </source>
</evidence>
<dbReference type="InterPro" id="IPR001789">
    <property type="entry name" value="Sig_transdc_resp-reg_receiver"/>
</dbReference>
<comment type="caution">
    <text evidence="13">The sequence shown here is derived from an EMBL/GenBank/DDBJ whole genome shotgun (WGS) entry which is preliminary data.</text>
</comment>
<dbReference type="Pfam" id="PF13426">
    <property type="entry name" value="PAS_9"/>
    <property type="match status" value="1"/>
</dbReference>
<dbReference type="SUPFAM" id="SSF55785">
    <property type="entry name" value="PYP-like sensor domain (PAS domain)"/>
    <property type="match status" value="2"/>
</dbReference>
<dbReference type="InterPro" id="IPR003594">
    <property type="entry name" value="HATPase_dom"/>
</dbReference>
<evidence type="ECO:0000256" key="4">
    <source>
        <dbReference type="ARBA" id="ARBA00022679"/>
    </source>
</evidence>
<feature type="modified residue" description="4-aspartylphosphate" evidence="7">
    <location>
        <position position="802"/>
    </location>
</feature>
<dbReference type="Pfam" id="PF00989">
    <property type="entry name" value="PAS"/>
    <property type="match status" value="1"/>
</dbReference>